<protein>
    <submittedName>
        <fullName evidence="6">NAC domain-containing protein</fullName>
    </submittedName>
</protein>
<evidence type="ECO:0000313" key="7">
    <source>
        <dbReference type="Proteomes" id="UP000236291"/>
    </source>
</evidence>
<dbReference type="Gene3D" id="2.170.150.80">
    <property type="entry name" value="NAC domain"/>
    <property type="match status" value="1"/>
</dbReference>
<evidence type="ECO:0000256" key="2">
    <source>
        <dbReference type="ARBA" id="ARBA00023125"/>
    </source>
</evidence>
<evidence type="ECO:0000256" key="1">
    <source>
        <dbReference type="ARBA" id="ARBA00023015"/>
    </source>
</evidence>
<sequence length="75" mass="8773">MPIGYRFHPTEEELVGHYLEHKLAGNDSIVSNITEVNLNSIEPWELPGFKLVPPVKFHYYRHLSKCGFRLPRIQI</sequence>
<reference evidence="6 7" key="1">
    <citation type="journal article" date="2014" name="Am. J. Bot.">
        <title>Genome assembly and annotation for red clover (Trifolium pratense; Fabaceae).</title>
        <authorList>
            <person name="Istvanek J."/>
            <person name="Jaros M."/>
            <person name="Krenek A."/>
            <person name="Repkova J."/>
        </authorList>
    </citation>
    <scope>NUCLEOTIDE SEQUENCE [LARGE SCALE GENOMIC DNA]</scope>
    <source>
        <strain evidence="7">cv. Tatra</strain>
        <tissue evidence="6">Young leaves</tissue>
    </source>
</reference>
<dbReference type="EMBL" id="ASHM01080836">
    <property type="protein sequence ID" value="PNX59517.1"/>
    <property type="molecule type" value="Genomic_DNA"/>
</dbReference>
<dbReference type="SUPFAM" id="SSF101941">
    <property type="entry name" value="NAC domain"/>
    <property type="match status" value="1"/>
</dbReference>
<evidence type="ECO:0000259" key="5">
    <source>
        <dbReference type="PROSITE" id="PS51005"/>
    </source>
</evidence>
<proteinExistence type="predicted"/>
<dbReference type="GO" id="GO:0003677">
    <property type="term" value="F:DNA binding"/>
    <property type="evidence" value="ECO:0007669"/>
    <property type="project" value="UniProtKB-KW"/>
</dbReference>
<dbReference type="Proteomes" id="UP000236291">
    <property type="component" value="Unassembled WGS sequence"/>
</dbReference>
<organism evidence="6 7">
    <name type="scientific">Trifolium pratense</name>
    <name type="common">Red clover</name>
    <dbReference type="NCBI Taxonomy" id="57577"/>
    <lineage>
        <taxon>Eukaryota</taxon>
        <taxon>Viridiplantae</taxon>
        <taxon>Streptophyta</taxon>
        <taxon>Embryophyta</taxon>
        <taxon>Tracheophyta</taxon>
        <taxon>Spermatophyta</taxon>
        <taxon>Magnoliopsida</taxon>
        <taxon>eudicotyledons</taxon>
        <taxon>Gunneridae</taxon>
        <taxon>Pentapetalae</taxon>
        <taxon>rosids</taxon>
        <taxon>fabids</taxon>
        <taxon>Fabales</taxon>
        <taxon>Fabaceae</taxon>
        <taxon>Papilionoideae</taxon>
        <taxon>50 kb inversion clade</taxon>
        <taxon>NPAAA clade</taxon>
        <taxon>Hologalegina</taxon>
        <taxon>IRL clade</taxon>
        <taxon>Trifolieae</taxon>
        <taxon>Trifolium</taxon>
    </lineage>
</organism>
<dbReference type="AlphaFoldDB" id="A0A2K3JZP1"/>
<keyword evidence="2" id="KW-0238">DNA-binding</keyword>
<feature type="domain" description="NAC" evidence="5">
    <location>
        <begin position="1"/>
        <end position="75"/>
    </location>
</feature>
<dbReference type="Pfam" id="PF02365">
    <property type="entry name" value="NAM"/>
    <property type="match status" value="1"/>
</dbReference>
<evidence type="ECO:0000256" key="4">
    <source>
        <dbReference type="ARBA" id="ARBA00023242"/>
    </source>
</evidence>
<gene>
    <name evidence="6" type="ORF">L195_g051457</name>
</gene>
<comment type="caution">
    <text evidence="6">The sequence shown here is derived from an EMBL/GenBank/DDBJ whole genome shotgun (WGS) entry which is preliminary data.</text>
</comment>
<dbReference type="PROSITE" id="PS51005">
    <property type="entry name" value="NAC"/>
    <property type="match status" value="1"/>
</dbReference>
<accession>A0A2K3JZP1</accession>
<dbReference type="PANTHER" id="PTHR31744">
    <property type="entry name" value="PROTEIN CUP-SHAPED COTYLEDON 2-RELATED"/>
    <property type="match status" value="1"/>
</dbReference>
<reference evidence="6 7" key="2">
    <citation type="journal article" date="2017" name="Front. Plant Sci.">
        <title>Gene Classification and Mining of Molecular Markers Useful in Red Clover (Trifolium pratense) Breeding.</title>
        <authorList>
            <person name="Istvanek J."/>
            <person name="Dluhosova J."/>
            <person name="Dluhos P."/>
            <person name="Patkova L."/>
            <person name="Nedelnik J."/>
            <person name="Repkova J."/>
        </authorList>
    </citation>
    <scope>NUCLEOTIDE SEQUENCE [LARGE SCALE GENOMIC DNA]</scope>
    <source>
        <strain evidence="7">cv. Tatra</strain>
        <tissue evidence="6">Young leaves</tissue>
    </source>
</reference>
<keyword evidence="3" id="KW-0804">Transcription</keyword>
<name>A0A2K3JZP1_TRIPR</name>
<dbReference type="GO" id="GO:0006355">
    <property type="term" value="P:regulation of DNA-templated transcription"/>
    <property type="evidence" value="ECO:0007669"/>
    <property type="project" value="InterPro"/>
</dbReference>
<dbReference type="STRING" id="57577.A0A2K3JZP1"/>
<dbReference type="InterPro" id="IPR003441">
    <property type="entry name" value="NAC-dom"/>
</dbReference>
<dbReference type="InterPro" id="IPR036093">
    <property type="entry name" value="NAC_dom_sf"/>
</dbReference>
<evidence type="ECO:0000256" key="3">
    <source>
        <dbReference type="ARBA" id="ARBA00023163"/>
    </source>
</evidence>
<keyword evidence="4" id="KW-0539">Nucleus</keyword>
<keyword evidence="1" id="KW-0805">Transcription regulation</keyword>
<evidence type="ECO:0000313" key="6">
    <source>
        <dbReference type="EMBL" id="PNX59517.1"/>
    </source>
</evidence>